<proteinExistence type="predicted"/>
<dbReference type="PANTHER" id="PTHR33336:SF3">
    <property type="entry name" value="ABM DOMAIN-CONTAINING PROTEIN"/>
    <property type="match status" value="1"/>
</dbReference>
<dbReference type="RefSeq" id="WP_039278691.1">
    <property type="nucleotide sequence ID" value="NZ_JTDI01000001.1"/>
</dbReference>
<evidence type="ECO:0000313" key="3">
    <source>
        <dbReference type="Proteomes" id="UP000031057"/>
    </source>
</evidence>
<feature type="domain" description="ABM" evidence="1">
    <location>
        <begin position="2"/>
        <end position="99"/>
    </location>
</feature>
<gene>
    <name evidence="2" type="ORF">LK12_02160</name>
</gene>
<keyword evidence="3" id="KW-1185">Reference proteome</keyword>
<dbReference type="GO" id="GO:0003824">
    <property type="term" value="F:catalytic activity"/>
    <property type="evidence" value="ECO:0007669"/>
    <property type="project" value="TreeGrafter"/>
</dbReference>
<evidence type="ECO:0000259" key="1">
    <source>
        <dbReference type="PROSITE" id="PS51725"/>
    </source>
</evidence>
<dbReference type="PROSITE" id="PS51725">
    <property type="entry name" value="ABM"/>
    <property type="match status" value="1"/>
</dbReference>
<accession>A0A0B1ZPX2</accession>
<protein>
    <recommendedName>
        <fullName evidence="1">ABM domain-containing protein</fullName>
    </recommendedName>
</protein>
<name>A0A0B1ZPX2_9SPHN</name>
<dbReference type="OrthoDB" id="287932at2"/>
<dbReference type="InterPro" id="IPR050744">
    <property type="entry name" value="AI-2_Isomerase_LsrG"/>
</dbReference>
<dbReference type="PANTHER" id="PTHR33336">
    <property type="entry name" value="QUINOL MONOOXYGENASE YGIN-RELATED"/>
    <property type="match status" value="1"/>
</dbReference>
<dbReference type="SUPFAM" id="SSF54909">
    <property type="entry name" value="Dimeric alpha+beta barrel"/>
    <property type="match status" value="1"/>
</dbReference>
<evidence type="ECO:0000313" key="2">
    <source>
        <dbReference type="EMBL" id="KHK93165.1"/>
    </source>
</evidence>
<dbReference type="Proteomes" id="UP000031057">
    <property type="component" value="Unassembled WGS sequence"/>
</dbReference>
<organism evidence="2 3">
    <name type="scientific">Novosphingobium malaysiense</name>
    <dbReference type="NCBI Taxonomy" id="1348853"/>
    <lineage>
        <taxon>Bacteria</taxon>
        <taxon>Pseudomonadati</taxon>
        <taxon>Pseudomonadota</taxon>
        <taxon>Alphaproteobacteria</taxon>
        <taxon>Sphingomonadales</taxon>
        <taxon>Sphingomonadaceae</taxon>
        <taxon>Novosphingobium</taxon>
    </lineage>
</organism>
<dbReference type="AlphaFoldDB" id="A0A0B1ZPX2"/>
<dbReference type="InterPro" id="IPR007138">
    <property type="entry name" value="ABM_dom"/>
</dbReference>
<dbReference type="Pfam" id="PF03992">
    <property type="entry name" value="ABM"/>
    <property type="match status" value="1"/>
</dbReference>
<dbReference type="EMBL" id="JTDI01000001">
    <property type="protein sequence ID" value="KHK93165.1"/>
    <property type="molecule type" value="Genomic_DNA"/>
</dbReference>
<reference evidence="2 3" key="1">
    <citation type="submission" date="2014-10" db="EMBL/GenBank/DDBJ databases">
        <title>Genome sequence of Novosphingobium malaysiense MUSC 273(T).</title>
        <authorList>
            <person name="Lee L.-H."/>
        </authorList>
    </citation>
    <scope>NUCLEOTIDE SEQUENCE [LARGE SCALE GENOMIC DNA]</scope>
    <source>
        <strain evidence="2 3">MUSC 273</strain>
    </source>
</reference>
<dbReference type="STRING" id="1348853.LK12_02160"/>
<sequence length="100" mass="11063">MLILAGHLKTSPDLVVELAGTLRALVEPTLREDGCLAYHFAVDRADQGTILVYERWRDQEALTAHLSQPSVAGVLGTWAEKIDTSGVRKFDAHNERGFMD</sequence>
<comment type="caution">
    <text evidence="2">The sequence shown here is derived from an EMBL/GenBank/DDBJ whole genome shotgun (WGS) entry which is preliminary data.</text>
</comment>
<dbReference type="InterPro" id="IPR011008">
    <property type="entry name" value="Dimeric_a/b-barrel"/>
</dbReference>
<dbReference type="Gene3D" id="3.30.70.100">
    <property type="match status" value="1"/>
</dbReference>